<accession>A0A9P5SJ53</accession>
<sequence length="196" mass="21476">MSLIAIEPRTLDGAVANLTELDSTSHPIIIWRLLLTSQSHMFQPAINTRPVSGTLLSQSLDFLFPQLSSSVKAGPSLARIESCLATPQTFSLFLATTTNAQGDITTILGCLTLVTLTLLMNSRAHIEDLVVSTECRGQGVGRALMQRALHEAIHTHKCSMVDLTSKPDRLQARKLYESLGFQIRDTGAFRYYAETS</sequence>
<feature type="domain" description="N-acetyltransferase" evidence="3">
    <location>
        <begin position="46"/>
        <end position="196"/>
    </location>
</feature>
<dbReference type="SUPFAM" id="SSF55729">
    <property type="entry name" value="Acyl-CoA N-acyltransferases (Nat)"/>
    <property type="match status" value="1"/>
</dbReference>
<organism evidence="4 5">
    <name type="scientific">Podila minutissima</name>
    <dbReference type="NCBI Taxonomy" id="64525"/>
    <lineage>
        <taxon>Eukaryota</taxon>
        <taxon>Fungi</taxon>
        <taxon>Fungi incertae sedis</taxon>
        <taxon>Mucoromycota</taxon>
        <taxon>Mortierellomycotina</taxon>
        <taxon>Mortierellomycetes</taxon>
        <taxon>Mortierellales</taxon>
        <taxon>Mortierellaceae</taxon>
        <taxon>Podila</taxon>
    </lineage>
</organism>
<dbReference type="Pfam" id="PF00583">
    <property type="entry name" value="Acetyltransf_1"/>
    <property type="match status" value="1"/>
</dbReference>
<gene>
    <name evidence="4" type="ORF">BG006_008845</name>
</gene>
<proteinExistence type="predicted"/>
<protein>
    <recommendedName>
        <fullName evidence="3">N-acetyltransferase domain-containing protein</fullName>
    </recommendedName>
</protein>
<keyword evidence="5" id="KW-1185">Reference proteome</keyword>
<keyword evidence="1" id="KW-0808">Transferase</keyword>
<dbReference type="Gene3D" id="3.40.630.30">
    <property type="match status" value="1"/>
</dbReference>
<dbReference type="GO" id="GO:0016747">
    <property type="term" value="F:acyltransferase activity, transferring groups other than amino-acyl groups"/>
    <property type="evidence" value="ECO:0007669"/>
    <property type="project" value="InterPro"/>
</dbReference>
<dbReference type="EMBL" id="JAAAUY010000614">
    <property type="protein sequence ID" value="KAF9327915.1"/>
    <property type="molecule type" value="Genomic_DNA"/>
</dbReference>
<dbReference type="InterPro" id="IPR016181">
    <property type="entry name" value="Acyl_CoA_acyltransferase"/>
</dbReference>
<evidence type="ECO:0000256" key="1">
    <source>
        <dbReference type="ARBA" id="ARBA00022679"/>
    </source>
</evidence>
<dbReference type="AlphaFoldDB" id="A0A9P5SJ53"/>
<dbReference type="InterPro" id="IPR050832">
    <property type="entry name" value="Bact_Acetyltransf"/>
</dbReference>
<dbReference type="PROSITE" id="PS51186">
    <property type="entry name" value="GNAT"/>
    <property type="match status" value="1"/>
</dbReference>
<evidence type="ECO:0000256" key="2">
    <source>
        <dbReference type="ARBA" id="ARBA00023315"/>
    </source>
</evidence>
<dbReference type="PANTHER" id="PTHR43877">
    <property type="entry name" value="AMINOALKYLPHOSPHONATE N-ACETYLTRANSFERASE-RELATED-RELATED"/>
    <property type="match status" value="1"/>
</dbReference>
<dbReference type="CDD" id="cd04301">
    <property type="entry name" value="NAT_SF"/>
    <property type="match status" value="1"/>
</dbReference>
<keyword evidence="2" id="KW-0012">Acyltransferase</keyword>
<reference evidence="4" key="1">
    <citation type="journal article" date="2020" name="Fungal Divers.">
        <title>Resolving the Mortierellaceae phylogeny through synthesis of multi-gene phylogenetics and phylogenomics.</title>
        <authorList>
            <person name="Vandepol N."/>
            <person name="Liber J."/>
            <person name="Desiro A."/>
            <person name="Na H."/>
            <person name="Kennedy M."/>
            <person name="Barry K."/>
            <person name="Grigoriev I.V."/>
            <person name="Miller A.N."/>
            <person name="O'Donnell K."/>
            <person name="Stajich J.E."/>
            <person name="Bonito G."/>
        </authorList>
    </citation>
    <scope>NUCLEOTIDE SEQUENCE</scope>
    <source>
        <strain evidence="4">NVP1</strain>
    </source>
</reference>
<evidence type="ECO:0000259" key="3">
    <source>
        <dbReference type="PROSITE" id="PS51186"/>
    </source>
</evidence>
<dbReference type="InterPro" id="IPR000182">
    <property type="entry name" value="GNAT_dom"/>
</dbReference>
<evidence type="ECO:0000313" key="4">
    <source>
        <dbReference type="EMBL" id="KAF9327915.1"/>
    </source>
</evidence>
<name>A0A9P5SJ53_9FUNG</name>
<evidence type="ECO:0000313" key="5">
    <source>
        <dbReference type="Proteomes" id="UP000696485"/>
    </source>
</evidence>
<dbReference type="Proteomes" id="UP000696485">
    <property type="component" value="Unassembled WGS sequence"/>
</dbReference>
<comment type="caution">
    <text evidence="4">The sequence shown here is derived from an EMBL/GenBank/DDBJ whole genome shotgun (WGS) entry which is preliminary data.</text>
</comment>